<evidence type="ECO:0000313" key="8">
    <source>
        <dbReference type="Proteomes" id="UP000199766"/>
    </source>
</evidence>
<keyword evidence="8" id="KW-1185">Reference proteome</keyword>
<dbReference type="Gene3D" id="1.10.3730.20">
    <property type="match status" value="1"/>
</dbReference>
<dbReference type="AlphaFoldDB" id="A0A1H9ENX9"/>
<dbReference type="PANTHER" id="PTHR30561">
    <property type="entry name" value="SMR FAMILY PROTON-DEPENDENT DRUG EFFLUX TRANSPORTER SUGE"/>
    <property type="match status" value="1"/>
</dbReference>
<dbReference type="GO" id="GO:0022857">
    <property type="term" value="F:transmembrane transporter activity"/>
    <property type="evidence" value="ECO:0007669"/>
    <property type="project" value="InterPro"/>
</dbReference>
<dbReference type="GO" id="GO:0005886">
    <property type="term" value="C:plasma membrane"/>
    <property type="evidence" value="ECO:0007669"/>
    <property type="project" value="UniProtKB-SubCell"/>
</dbReference>
<comment type="subcellular location">
    <subcellularLocation>
        <location evidence="1">Cell membrane</location>
        <topology evidence="1">Multi-pass membrane protein</topology>
    </subcellularLocation>
</comment>
<dbReference type="STRING" id="180197.SAMN02982919_00345"/>
<name>A0A1H9ENX9_9BURK</name>
<dbReference type="InterPro" id="IPR000390">
    <property type="entry name" value="Small_drug/metabolite_transptr"/>
</dbReference>
<keyword evidence="2" id="KW-1003">Cell membrane</keyword>
<feature type="transmembrane region" description="Helical" evidence="6">
    <location>
        <begin position="41"/>
        <end position="62"/>
    </location>
</feature>
<organism evidence="7 8">
    <name type="scientific">Giesbergeria anulus</name>
    <dbReference type="NCBI Taxonomy" id="180197"/>
    <lineage>
        <taxon>Bacteria</taxon>
        <taxon>Pseudomonadati</taxon>
        <taxon>Pseudomonadota</taxon>
        <taxon>Betaproteobacteria</taxon>
        <taxon>Burkholderiales</taxon>
        <taxon>Comamonadaceae</taxon>
        <taxon>Giesbergeria</taxon>
    </lineage>
</organism>
<dbReference type="EMBL" id="FOGD01000001">
    <property type="protein sequence ID" value="SEQ27420.1"/>
    <property type="molecule type" value="Genomic_DNA"/>
</dbReference>
<dbReference type="SUPFAM" id="SSF103481">
    <property type="entry name" value="Multidrug resistance efflux transporter EmrE"/>
    <property type="match status" value="1"/>
</dbReference>
<evidence type="ECO:0000256" key="5">
    <source>
        <dbReference type="ARBA" id="ARBA00023136"/>
    </source>
</evidence>
<protein>
    <recommendedName>
        <fullName evidence="9">EamA-like transporter family protein</fullName>
    </recommendedName>
</protein>
<evidence type="ECO:0000256" key="1">
    <source>
        <dbReference type="ARBA" id="ARBA00004651"/>
    </source>
</evidence>
<sequence>MHIYLLTILCVIGIAAGQILFKFSASAINESGSFFDIKTLTIFFSTMVLYGITSIGWVLILRRAELGKVYPFMALAFILVPLASRFFFGERFAPMYFVGTALIVSGIVVTVAASR</sequence>
<feature type="transmembrane region" description="Helical" evidence="6">
    <location>
        <begin position="69"/>
        <end position="88"/>
    </location>
</feature>
<evidence type="ECO:0000256" key="3">
    <source>
        <dbReference type="ARBA" id="ARBA00022692"/>
    </source>
</evidence>
<keyword evidence="3 6" id="KW-0812">Transmembrane</keyword>
<keyword evidence="5 6" id="KW-0472">Membrane</keyword>
<proteinExistence type="predicted"/>
<gene>
    <name evidence="7" type="ORF">SAMN02982919_00345</name>
</gene>
<evidence type="ECO:0000256" key="4">
    <source>
        <dbReference type="ARBA" id="ARBA00022989"/>
    </source>
</evidence>
<evidence type="ECO:0000256" key="6">
    <source>
        <dbReference type="SAM" id="Phobius"/>
    </source>
</evidence>
<keyword evidence="4 6" id="KW-1133">Transmembrane helix</keyword>
<dbReference type="OrthoDB" id="7210375at2"/>
<evidence type="ECO:0000313" key="7">
    <source>
        <dbReference type="EMBL" id="SEQ27420.1"/>
    </source>
</evidence>
<dbReference type="PANTHER" id="PTHR30561:SF9">
    <property type="entry name" value="4-AMINO-4-DEOXY-L-ARABINOSE-PHOSPHOUNDECAPRENOL FLIPPASE SUBUNIT ARNF-RELATED"/>
    <property type="match status" value="1"/>
</dbReference>
<evidence type="ECO:0000256" key="2">
    <source>
        <dbReference type="ARBA" id="ARBA00022475"/>
    </source>
</evidence>
<feature type="transmembrane region" description="Helical" evidence="6">
    <location>
        <begin position="94"/>
        <end position="113"/>
    </location>
</feature>
<reference evidence="7 8" key="1">
    <citation type="submission" date="2016-10" db="EMBL/GenBank/DDBJ databases">
        <authorList>
            <person name="de Groot N.N."/>
        </authorList>
    </citation>
    <scope>NUCLEOTIDE SEQUENCE [LARGE SCALE GENOMIC DNA]</scope>
    <source>
        <strain evidence="7 8">ATCC 35958</strain>
    </source>
</reference>
<dbReference type="Proteomes" id="UP000199766">
    <property type="component" value="Unassembled WGS sequence"/>
</dbReference>
<accession>A0A1H9ENX9</accession>
<dbReference type="InterPro" id="IPR037185">
    <property type="entry name" value="EmrE-like"/>
</dbReference>
<dbReference type="RefSeq" id="WP_091451780.1">
    <property type="nucleotide sequence ID" value="NZ_FOGD01000001.1"/>
</dbReference>
<evidence type="ECO:0008006" key="9">
    <source>
        <dbReference type="Google" id="ProtNLM"/>
    </source>
</evidence>